<organism evidence="2 3">
    <name type="scientific">Azospirillum oleiclasticum</name>
    <dbReference type="NCBI Taxonomy" id="2735135"/>
    <lineage>
        <taxon>Bacteria</taxon>
        <taxon>Pseudomonadati</taxon>
        <taxon>Pseudomonadota</taxon>
        <taxon>Alphaproteobacteria</taxon>
        <taxon>Rhodospirillales</taxon>
        <taxon>Azospirillaceae</taxon>
        <taxon>Azospirillum</taxon>
    </lineage>
</organism>
<dbReference type="EMBL" id="JABFDB010000001">
    <property type="protein sequence ID" value="NYZ18127.1"/>
    <property type="molecule type" value="Genomic_DNA"/>
</dbReference>
<evidence type="ECO:0000313" key="2">
    <source>
        <dbReference type="EMBL" id="NYZ18127.1"/>
    </source>
</evidence>
<dbReference type="InterPro" id="IPR011009">
    <property type="entry name" value="Kinase-like_dom_sf"/>
</dbReference>
<reference evidence="2 3" key="1">
    <citation type="submission" date="2020-05" db="EMBL/GenBank/DDBJ databases">
        <title>Azospirillum oleiclasticum sp. nov, a nitrogen-fixing and heavy crude oil-emulsifying bacterium isolated from the crude oil of Yumen Oilfield.</title>
        <authorList>
            <person name="Wu D."/>
            <person name="Cai M."/>
            <person name="Zhang X."/>
        </authorList>
    </citation>
    <scope>NUCLEOTIDE SEQUENCE [LARGE SCALE GENOMIC DNA]</scope>
    <source>
        <strain evidence="2 3">ROY-1-1-2</strain>
    </source>
</reference>
<evidence type="ECO:0000313" key="3">
    <source>
        <dbReference type="Proteomes" id="UP000584642"/>
    </source>
</evidence>
<dbReference type="Pfam" id="PF13671">
    <property type="entry name" value="AAA_33"/>
    <property type="match status" value="1"/>
</dbReference>
<dbReference type="InterPro" id="IPR002575">
    <property type="entry name" value="Aminoglycoside_PTrfase"/>
</dbReference>
<dbReference type="Gene3D" id="3.40.50.300">
    <property type="entry name" value="P-loop containing nucleotide triphosphate hydrolases"/>
    <property type="match status" value="1"/>
</dbReference>
<dbReference type="PANTHER" id="PTHR43883">
    <property type="entry name" value="SLR0207 PROTEIN"/>
    <property type="match status" value="1"/>
</dbReference>
<dbReference type="SUPFAM" id="SSF52540">
    <property type="entry name" value="P-loop containing nucleoside triphosphate hydrolases"/>
    <property type="match status" value="1"/>
</dbReference>
<dbReference type="InterPro" id="IPR027417">
    <property type="entry name" value="P-loop_NTPase"/>
</dbReference>
<dbReference type="Proteomes" id="UP000584642">
    <property type="component" value="Unassembled WGS sequence"/>
</dbReference>
<feature type="domain" description="Aminoglycoside phosphotransferase" evidence="1">
    <location>
        <begin position="63"/>
        <end position="274"/>
    </location>
</feature>
<accession>A0ABX2T4B3</accession>
<dbReference type="SUPFAM" id="SSF56112">
    <property type="entry name" value="Protein kinase-like (PK-like)"/>
    <property type="match status" value="1"/>
</dbReference>
<dbReference type="Pfam" id="PF01636">
    <property type="entry name" value="APH"/>
    <property type="match status" value="1"/>
</dbReference>
<name>A0ABX2T4B3_9PROT</name>
<sequence length="511" mass="54544">MSDRMPPDDQTAVVDFLSDPATHGGAPVERIDTHAAMVFLVESRAYKLKRAVRYPYLDFSTRGRRRAACDAELRLNRRTAPAIYEAVVDVVRRADGGLALGGPGEVLDAVLVMRRFDSNGLFDRLAVGRRLTHDHMRALADHIAAFHAAAEPCRGGGASSMRIIVAQNLEEMRGQAGLLDPRTVDRLARRSAEELDRLAPLIEARAAAGFVRHGHGDLHLANIVLLDGQPTLFDCLEFDDALATVDVLYDLAFLLMDLEHRGLRPLANTAFNRYVDKGCGLEGLALLPLFLSVRASIRAKIAAAAARLQPDDSAAAIKRAEAGAYLELARALLEPPLPQLMAVGGLSGSGKSTVARALAPDTGAAPGALVLRSDVIRKTLFGVSPETALPEDAYTPAVTERVYATIVQRATVALEAGHSVIADAVFARAEERDAIAAAAGRCGVPFTGLWLTAPATARAGRIGGRGPDASDATAAVAIRQESYDLGPMAWRRIDADQSVQAVLRCAREALP</sequence>
<keyword evidence="3" id="KW-1185">Reference proteome</keyword>
<dbReference type="PANTHER" id="PTHR43883:SF1">
    <property type="entry name" value="GLUCONOKINASE"/>
    <property type="match status" value="1"/>
</dbReference>
<protein>
    <submittedName>
        <fullName evidence="2">AAA family ATPase</fullName>
    </submittedName>
</protein>
<evidence type="ECO:0000259" key="1">
    <source>
        <dbReference type="Pfam" id="PF01636"/>
    </source>
</evidence>
<proteinExistence type="predicted"/>
<comment type="caution">
    <text evidence="2">The sequence shown here is derived from an EMBL/GenBank/DDBJ whole genome shotgun (WGS) entry which is preliminary data.</text>
</comment>
<dbReference type="InterPro" id="IPR052732">
    <property type="entry name" value="Cell-binding_unc_protein"/>
</dbReference>
<gene>
    <name evidence="2" type="ORF">HND93_00265</name>
</gene>
<dbReference type="Gene3D" id="3.90.1200.10">
    <property type="match status" value="1"/>
</dbReference>